<dbReference type="InParanoid" id="A0A0P0X5K8"/>
<dbReference type="Proteomes" id="UP000059680">
    <property type="component" value="Chromosome 7"/>
</dbReference>
<reference evidence="1 2" key="2">
    <citation type="journal article" date="2013" name="Plant Cell Physiol.">
        <title>Rice Annotation Project Database (RAP-DB): an integrative and interactive database for rice genomics.</title>
        <authorList>
            <person name="Sakai H."/>
            <person name="Lee S.S."/>
            <person name="Tanaka T."/>
            <person name="Numa H."/>
            <person name="Kim J."/>
            <person name="Kawahara Y."/>
            <person name="Wakimoto H."/>
            <person name="Yang C.C."/>
            <person name="Iwamoto M."/>
            <person name="Abe T."/>
            <person name="Yamada Y."/>
            <person name="Muto A."/>
            <person name="Inokuchi H."/>
            <person name="Ikemura T."/>
            <person name="Matsumoto T."/>
            <person name="Sasaki T."/>
            <person name="Itoh T."/>
        </authorList>
    </citation>
    <scope>NUCLEOTIDE SEQUENCE [LARGE SCALE GENOMIC DNA]</scope>
    <source>
        <strain evidence="2">cv. Nipponbare</strain>
    </source>
</reference>
<reference evidence="2" key="1">
    <citation type="journal article" date="2005" name="Nature">
        <title>The map-based sequence of the rice genome.</title>
        <authorList>
            <consortium name="International rice genome sequencing project (IRGSP)"/>
            <person name="Matsumoto T."/>
            <person name="Wu J."/>
            <person name="Kanamori H."/>
            <person name="Katayose Y."/>
            <person name="Fujisawa M."/>
            <person name="Namiki N."/>
            <person name="Mizuno H."/>
            <person name="Yamamoto K."/>
            <person name="Antonio B.A."/>
            <person name="Baba T."/>
            <person name="Sakata K."/>
            <person name="Nagamura Y."/>
            <person name="Aoki H."/>
            <person name="Arikawa K."/>
            <person name="Arita K."/>
            <person name="Bito T."/>
            <person name="Chiden Y."/>
            <person name="Fujitsuka N."/>
            <person name="Fukunaka R."/>
            <person name="Hamada M."/>
            <person name="Harada C."/>
            <person name="Hayashi A."/>
            <person name="Hijishita S."/>
            <person name="Honda M."/>
            <person name="Hosokawa S."/>
            <person name="Ichikawa Y."/>
            <person name="Idonuma A."/>
            <person name="Iijima M."/>
            <person name="Ikeda M."/>
            <person name="Ikeno M."/>
            <person name="Ito K."/>
            <person name="Ito S."/>
            <person name="Ito T."/>
            <person name="Ito Y."/>
            <person name="Ito Y."/>
            <person name="Iwabuchi A."/>
            <person name="Kamiya K."/>
            <person name="Karasawa W."/>
            <person name="Kurita K."/>
            <person name="Katagiri S."/>
            <person name="Kikuta A."/>
            <person name="Kobayashi H."/>
            <person name="Kobayashi N."/>
            <person name="Machita K."/>
            <person name="Maehara T."/>
            <person name="Masukawa M."/>
            <person name="Mizubayashi T."/>
            <person name="Mukai Y."/>
            <person name="Nagasaki H."/>
            <person name="Nagata Y."/>
            <person name="Naito S."/>
            <person name="Nakashima M."/>
            <person name="Nakama Y."/>
            <person name="Nakamichi Y."/>
            <person name="Nakamura M."/>
            <person name="Meguro A."/>
            <person name="Negishi M."/>
            <person name="Ohta I."/>
            <person name="Ohta T."/>
            <person name="Okamoto M."/>
            <person name="Ono N."/>
            <person name="Saji S."/>
            <person name="Sakaguchi M."/>
            <person name="Sakai K."/>
            <person name="Shibata M."/>
            <person name="Shimokawa T."/>
            <person name="Song J."/>
            <person name="Takazaki Y."/>
            <person name="Terasawa K."/>
            <person name="Tsugane M."/>
            <person name="Tsuji K."/>
            <person name="Ueda S."/>
            <person name="Waki K."/>
            <person name="Yamagata H."/>
            <person name="Yamamoto M."/>
            <person name="Yamamoto S."/>
            <person name="Yamane H."/>
            <person name="Yoshiki S."/>
            <person name="Yoshihara R."/>
            <person name="Yukawa K."/>
            <person name="Zhong H."/>
            <person name="Yano M."/>
            <person name="Yuan Q."/>
            <person name="Ouyang S."/>
            <person name="Liu J."/>
            <person name="Jones K.M."/>
            <person name="Gansberger K."/>
            <person name="Moffat K."/>
            <person name="Hill J."/>
            <person name="Bera J."/>
            <person name="Fadrosh D."/>
            <person name="Jin S."/>
            <person name="Johri S."/>
            <person name="Kim M."/>
            <person name="Overton L."/>
            <person name="Reardon M."/>
            <person name="Tsitrin T."/>
            <person name="Vuong H."/>
            <person name="Weaver B."/>
            <person name="Ciecko A."/>
            <person name="Tallon L."/>
            <person name="Jackson J."/>
            <person name="Pai G."/>
            <person name="Aken S.V."/>
            <person name="Utterback T."/>
            <person name="Reidmuller S."/>
            <person name="Feldblyum T."/>
            <person name="Hsiao J."/>
            <person name="Zismann V."/>
            <person name="Iobst S."/>
            <person name="de Vazeille A.R."/>
            <person name="Buell C.R."/>
            <person name="Ying K."/>
            <person name="Li Y."/>
            <person name="Lu T."/>
            <person name="Huang Y."/>
            <person name="Zhao Q."/>
            <person name="Feng Q."/>
            <person name="Zhang L."/>
            <person name="Zhu J."/>
            <person name="Weng Q."/>
            <person name="Mu J."/>
            <person name="Lu Y."/>
            <person name="Fan D."/>
            <person name="Liu Y."/>
            <person name="Guan J."/>
            <person name="Zhang Y."/>
            <person name="Yu S."/>
            <person name="Liu X."/>
            <person name="Zhang Y."/>
            <person name="Hong G."/>
            <person name="Han B."/>
            <person name="Choisne N."/>
            <person name="Demange N."/>
            <person name="Orjeda G."/>
            <person name="Samain S."/>
            <person name="Cattolico L."/>
            <person name="Pelletier E."/>
            <person name="Couloux A."/>
            <person name="Segurens B."/>
            <person name="Wincker P."/>
            <person name="D'Hont A."/>
            <person name="Scarpelli C."/>
            <person name="Weissenbach J."/>
            <person name="Salanoubat M."/>
            <person name="Quetier F."/>
            <person name="Yu Y."/>
            <person name="Kim H.R."/>
            <person name="Rambo T."/>
            <person name="Currie J."/>
            <person name="Collura K."/>
            <person name="Luo M."/>
            <person name="Yang T."/>
            <person name="Ammiraju J.S.S."/>
            <person name="Engler F."/>
            <person name="Soderlund C."/>
            <person name="Wing R.A."/>
            <person name="Palmer L.E."/>
            <person name="de la Bastide M."/>
            <person name="Spiegel L."/>
            <person name="Nascimento L."/>
            <person name="Zutavern T."/>
            <person name="O'Shaughnessy A."/>
            <person name="Dike S."/>
            <person name="Dedhia N."/>
            <person name="Preston R."/>
            <person name="Balija V."/>
            <person name="McCombie W.R."/>
            <person name="Chow T."/>
            <person name="Chen H."/>
            <person name="Chung M."/>
            <person name="Chen C."/>
            <person name="Shaw J."/>
            <person name="Wu H."/>
            <person name="Hsiao K."/>
            <person name="Chao Y."/>
            <person name="Chu M."/>
            <person name="Cheng C."/>
            <person name="Hour A."/>
            <person name="Lee P."/>
            <person name="Lin S."/>
            <person name="Lin Y."/>
            <person name="Liou J."/>
            <person name="Liu S."/>
            <person name="Hsing Y."/>
            <person name="Raghuvanshi S."/>
            <person name="Mohanty A."/>
            <person name="Bharti A.K."/>
            <person name="Gaur A."/>
            <person name="Gupta V."/>
            <person name="Kumar D."/>
            <person name="Ravi V."/>
            <person name="Vij S."/>
            <person name="Kapur A."/>
            <person name="Khurana P."/>
            <person name="Khurana P."/>
            <person name="Khurana J.P."/>
            <person name="Tyagi A.K."/>
            <person name="Gaikwad K."/>
            <person name="Singh A."/>
            <person name="Dalal V."/>
            <person name="Srivastava S."/>
            <person name="Dixit A."/>
            <person name="Pal A.K."/>
            <person name="Ghazi I.A."/>
            <person name="Yadav M."/>
            <person name="Pandit A."/>
            <person name="Bhargava A."/>
            <person name="Sureshbabu K."/>
            <person name="Batra K."/>
            <person name="Sharma T.R."/>
            <person name="Mohapatra T."/>
            <person name="Singh N.K."/>
            <person name="Messing J."/>
            <person name="Nelson A.B."/>
            <person name="Fuks G."/>
            <person name="Kavchok S."/>
            <person name="Keizer G."/>
            <person name="Linton E."/>
            <person name="Llaca V."/>
            <person name="Song R."/>
            <person name="Tanyolac B."/>
            <person name="Young S."/>
            <person name="Ho-Il K."/>
            <person name="Hahn J.H."/>
            <person name="Sangsakoo G."/>
            <person name="Vanavichit A."/>
            <person name="de Mattos Luiz.A.T."/>
            <person name="Zimmer P.D."/>
            <person name="Malone G."/>
            <person name="Dellagostin O."/>
            <person name="de Oliveira A.C."/>
            <person name="Bevan M."/>
            <person name="Bancroft I."/>
            <person name="Minx P."/>
            <person name="Cordum H."/>
            <person name="Wilson R."/>
            <person name="Cheng Z."/>
            <person name="Jin W."/>
            <person name="Jiang J."/>
            <person name="Leong S.A."/>
            <person name="Iwama H."/>
            <person name="Gojobori T."/>
            <person name="Itoh T."/>
            <person name="Niimura Y."/>
            <person name="Fujii Y."/>
            <person name="Habara T."/>
            <person name="Sakai H."/>
            <person name="Sato Y."/>
            <person name="Wilson G."/>
            <person name="Kumar K."/>
            <person name="McCouch S."/>
            <person name="Juretic N."/>
            <person name="Hoen D."/>
            <person name="Wright S."/>
            <person name="Bruskiewich R."/>
            <person name="Bureau T."/>
            <person name="Miyao A."/>
            <person name="Hirochika H."/>
            <person name="Nishikawa T."/>
            <person name="Kadowaki K."/>
            <person name="Sugiura M."/>
            <person name="Burr B."/>
            <person name="Sasaki T."/>
        </authorList>
    </citation>
    <scope>NUCLEOTIDE SEQUENCE [LARGE SCALE GENOMIC DNA]</scope>
    <source>
        <strain evidence="2">cv. Nipponbare</strain>
    </source>
</reference>
<reference evidence="1 2" key="3">
    <citation type="journal article" date="2013" name="Rice">
        <title>Improvement of the Oryza sativa Nipponbare reference genome using next generation sequence and optical map data.</title>
        <authorList>
            <person name="Kawahara Y."/>
            <person name="de la Bastide M."/>
            <person name="Hamilton J.P."/>
            <person name="Kanamori H."/>
            <person name="McCombie W.R."/>
            <person name="Ouyang S."/>
            <person name="Schwartz D.C."/>
            <person name="Tanaka T."/>
            <person name="Wu J."/>
            <person name="Zhou S."/>
            <person name="Childs K.L."/>
            <person name="Davidson R.M."/>
            <person name="Lin H."/>
            <person name="Quesada-Ocampo L."/>
            <person name="Vaillancourt B."/>
            <person name="Sakai H."/>
            <person name="Lee S.S."/>
            <person name="Kim J."/>
            <person name="Numa H."/>
            <person name="Itoh T."/>
            <person name="Buell C.R."/>
            <person name="Matsumoto T."/>
        </authorList>
    </citation>
    <scope>NUCLEOTIDE SEQUENCE [LARGE SCALE GENOMIC DNA]</scope>
    <source>
        <strain evidence="2">cv. Nipponbare</strain>
    </source>
</reference>
<organism evidence="1 2">
    <name type="scientific">Oryza sativa subsp. japonica</name>
    <name type="common">Rice</name>
    <dbReference type="NCBI Taxonomy" id="39947"/>
    <lineage>
        <taxon>Eukaryota</taxon>
        <taxon>Viridiplantae</taxon>
        <taxon>Streptophyta</taxon>
        <taxon>Embryophyta</taxon>
        <taxon>Tracheophyta</taxon>
        <taxon>Spermatophyta</taxon>
        <taxon>Magnoliopsida</taxon>
        <taxon>Liliopsida</taxon>
        <taxon>Poales</taxon>
        <taxon>Poaceae</taxon>
        <taxon>BOP clade</taxon>
        <taxon>Oryzoideae</taxon>
        <taxon>Oryzeae</taxon>
        <taxon>Oryzinae</taxon>
        <taxon>Oryza</taxon>
        <taxon>Oryza sativa</taxon>
    </lineage>
</organism>
<gene>
    <name evidence="1" type="ordered locus">Os07g0456800</name>
    <name evidence="1" type="ORF">OSNPB_070456800</name>
</gene>
<evidence type="ECO:0000313" key="2">
    <source>
        <dbReference type="Proteomes" id="UP000059680"/>
    </source>
</evidence>
<sequence>MRKGFAKVHLQIIGSDVFILSRDIQFGDPDRETQYGELVQGIADDVTHWMRDMTLQANPTNWSTPFLEINNLFN</sequence>
<accession>A0A0P0X5K8</accession>
<dbReference type="PaxDb" id="39947-A0A0P0X5K8"/>
<dbReference type="Gramene" id="Os07t0456800-00">
    <property type="protein sequence ID" value="Os07t0456800-00"/>
    <property type="gene ID" value="Os07g0456800"/>
</dbReference>
<protein>
    <submittedName>
        <fullName evidence="1">Os07g0456800 protein</fullName>
    </submittedName>
</protein>
<keyword evidence="2" id="KW-1185">Reference proteome</keyword>
<evidence type="ECO:0000313" key="1">
    <source>
        <dbReference type="EMBL" id="BAT01345.1"/>
    </source>
</evidence>
<proteinExistence type="predicted"/>
<name>A0A0P0X5K8_ORYSJ</name>
<dbReference type="EMBL" id="AP014963">
    <property type="protein sequence ID" value="BAT01345.1"/>
    <property type="molecule type" value="Genomic_DNA"/>
</dbReference>
<dbReference type="AlphaFoldDB" id="A0A0P0X5K8"/>